<sequence>MSEAMDLYTHLIQAATLQRIGNVDIVAFDRRDNHKRFPSEDRYYTEDWKLLNGIWKLAIVLDGHGGTATVDFVLERLPSMLKLALESALQKGSATVDDATLTNMMSKTLIDIEEEIKNDLLSLIPTDPDALAKFDAAAALQDSPGNLNVKLKRVLSGTTAMVALIDPDKRVHIASVGDCDAFLCFLAEDGSWDSRHMGFAHRCTNSAEKARILAEHPGEPDCISSWGVPRLLGLHTLSRAIGNTYFNLPVNVIQVIGAGRGEDFEQSFLDLVKTPPYLSNVPEVAHDHIDTQKFLVLASDGLETVVRRKLPSDPVSIGKLCGAAATKGQTAGRNLAGEILFEAMGGDSEGNIVVPAIEGKLKGRLDDATILVISL</sequence>
<proteinExistence type="predicted"/>
<organism evidence="2 3">
    <name type="scientific">Mycena indigotica</name>
    <dbReference type="NCBI Taxonomy" id="2126181"/>
    <lineage>
        <taxon>Eukaryota</taxon>
        <taxon>Fungi</taxon>
        <taxon>Dikarya</taxon>
        <taxon>Basidiomycota</taxon>
        <taxon>Agaricomycotina</taxon>
        <taxon>Agaricomycetes</taxon>
        <taxon>Agaricomycetidae</taxon>
        <taxon>Agaricales</taxon>
        <taxon>Marasmiineae</taxon>
        <taxon>Mycenaceae</taxon>
        <taxon>Mycena</taxon>
    </lineage>
</organism>
<accession>A0A8H6SK01</accession>
<dbReference type="Gene3D" id="3.60.40.10">
    <property type="entry name" value="PPM-type phosphatase domain"/>
    <property type="match status" value="1"/>
</dbReference>
<dbReference type="GO" id="GO:0004722">
    <property type="term" value="F:protein serine/threonine phosphatase activity"/>
    <property type="evidence" value="ECO:0007669"/>
    <property type="project" value="InterPro"/>
</dbReference>
<dbReference type="SUPFAM" id="SSF81606">
    <property type="entry name" value="PP2C-like"/>
    <property type="match status" value="1"/>
</dbReference>
<feature type="domain" description="PPM-type phosphatase" evidence="1">
    <location>
        <begin position="11"/>
        <end position="375"/>
    </location>
</feature>
<dbReference type="InterPro" id="IPR001932">
    <property type="entry name" value="PPM-type_phosphatase-like_dom"/>
</dbReference>
<comment type="caution">
    <text evidence="2">The sequence shown here is derived from an EMBL/GenBank/DDBJ whole genome shotgun (WGS) entry which is preliminary data.</text>
</comment>
<protein>
    <submittedName>
        <fullName evidence="2">Serine/threonine protein phosphatase 2C</fullName>
    </submittedName>
</protein>
<dbReference type="PANTHER" id="PTHR13832">
    <property type="entry name" value="PROTEIN PHOSPHATASE 2C"/>
    <property type="match status" value="1"/>
</dbReference>
<evidence type="ECO:0000313" key="3">
    <source>
        <dbReference type="Proteomes" id="UP000636479"/>
    </source>
</evidence>
<dbReference type="EMBL" id="JACAZF010000006">
    <property type="protein sequence ID" value="KAF7301115.1"/>
    <property type="molecule type" value="Genomic_DNA"/>
</dbReference>
<dbReference type="PROSITE" id="PS51746">
    <property type="entry name" value="PPM_2"/>
    <property type="match status" value="1"/>
</dbReference>
<evidence type="ECO:0000259" key="1">
    <source>
        <dbReference type="PROSITE" id="PS51746"/>
    </source>
</evidence>
<dbReference type="CDD" id="cd00143">
    <property type="entry name" value="PP2Cc"/>
    <property type="match status" value="1"/>
</dbReference>
<dbReference type="Proteomes" id="UP000636479">
    <property type="component" value="Unassembled WGS sequence"/>
</dbReference>
<dbReference type="Pfam" id="PF00481">
    <property type="entry name" value="PP2C"/>
    <property type="match status" value="1"/>
</dbReference>
<dbReference type="InterPro" id="IPR036457">
    <property type="entry name" value="PPM-type-like_dom_sf"/>
</dbReference>
<dbReference type="RefSeq" id="XP_037219115.1">
    <property type="nucleotide sequence ID" value="XM_037363471.1"/>
</dbReference>
<reference evidence="2" key="1">
    <citation type="submission" date="2020-05" db="EMBL/GenBank/DDBJ databases">
        <title>Mycena genomes resolve the evolution of fungal bioluminescence.</title>
        <authorList>
            <person name="Tsai I.J."/>
        </authorList>
    </citation>
    <scope>NUCLEOTIDE SEQUENCE</scope>
    <source>
        <strain evidence="2">171206Taipei</strain>
    </source>
</reference>
<dbReference type="InterPro" id="IPR015655">
    <property type="entry name" value="PP2C"/>
</dbReference>
<dbReference type="AlphaFoldDB" id="A0A8H6SK01"/>
<dbReference type="PANTHER" id="PTHR13832:SF827">
    <property type="entry name" value="PROTEIN PHOSPHATASE 1L"/>
    <property type="match status" value="1"/>
</dbReference>
<evidence type="ECO:0000313" key="2">
    <source>
        <dbReference type="EMBL" id="KAF7301115.1"/>
    </source>
</evidence>
<gene>
    <name evidence="2" type="ORF">MIND_00675600</name>
</gene>
<dbReference type="SMART" id="SM00332">
    <property type="entry name" value="PP2Cc"/>
    <property type="match status" value="1"/>
</dbReference>
<keyword evidence="3" id="KW-1185">Reference proteome</keyword>
<name>A0A8H6SK01_9AGAR</name>
<dbReference type="OrthoDB" id="420076at2759"/>
<dbReference type="GeneID" id="59345987"/>